<dbReference type="InterPro" id="IPR015815">
    <property type="entry name" value="HIBADH-related"/>
</dbReference>
<gene>
    <name evidence="5" type="ORF">FRZ00_03680</name>
</gene>
<dbReference type="Pfam" id="PF03446">
    <property type="entry name" value="NAD_binding_2"/>
    <property type="match status" value="1"/>
</dbReference>
<dbReference type="RefSeq" id="WP_152262415.1">
    <property type="nucleotide sequence ID" value="NZ_VOKX01000007.1"/>
</dbReference>
<reference evidence="5 6" key="1">
    <citation type="journal article" date="2019" name="Microb. Cell Fact.">
        <title>Exploring novel herbicidin analogues by transcriptional regulator overexpression and MS/MS molecular networking.</title>
        <authorList>
            <person name="Shi Y."/>
            <person name="Gu R."/>
            <person name="Li Y."/>
            <person name="Wang X."/>
            <person name="Ren W."/>
            <person name="Li X."/>
            <person name="Wang L."/>
            <person name="Xie Y."/>
            <person name="Hong B."/>
        </authorList>
    </citation>
    <scope>NUCLEOTIDE SEQUENCE [LARGE SCALE GENOMIC DNA]</scope>
    <source>
        <strain evidence="5 6">US-43</strain>
    </source>
</reference>
<dbReference type="Gene3D" id="1.10.1040.10">
    <property type="entry name" value="N-(1-d-carboxylethyl)-l-norvaline Dehydrogenase, domain 2"/>
    <property type="match status" value="1"/>
</dbReference>
<dbReference type="SUPFAM" id="SSF51735">
    <property type="entry name" value="NAD(P)-binding Rossmann-fold domains"/>
    <property type="match status" value="1"/>
</dbReference>
<dbReference type="Pfam" id="PF21761">
    <property type="entry name" value="RedAm-like_C"/>
    <property type="match status" value="1"/>
</dbReference>
<feature type="domain" description="NADPH-dependent reductive aminase-like C-terminal" evidence="4">
    <location>
        <begin position="161"/>
        <end position="286"/>
    </location>
</feature>
<dbReference type="OrthoDB" id="9135493at2"/>
<dbReference type="EMBL" id="VOKX01000007">
    <property type="protein sequence ID" value="KAB7851230.1"/>
    <property type="molecule type" value="Genomic_DNA"/>
</dbReference>
<dbReference type="InterPro" id="IPR051265">
    <property type="entry name" value="HIBADH-related_NP60_sf"/>
</dbReference>
<evidence type="ECO:0000259" key="3">
    <source>
        <dbReference type="Pfam" id="PF03446"/>
    </source>
</evidence>
<evidence type="ECO:0000256" key="1">
    <source>
        <dbReference type="ARBA" id="ARBA00009080"/>
    </source>
</evidence>
<protein>
    <submittedName>
        <fullName evidence="5">NAD(P)-dependent oxidoreductase</fullName>
    </submittedName>
</protein>
<evidence type="ECO:0000313" key="6">
    <source>
        <dbReference type="Proteomes" id="UP000327000"/>
    </source>
</evidence>
<proteinExistence type="inferred from homology"/>
<feature type="domain" description="6-phosphogluconate dehydrogenase NADP-binding" evidence="3">
    <location>
        <begin position="6"/>
        <end position="157"/>
    </location>
</feature>
<dbReference type="AlphaFoldDB" id="A0A5N5WE65"/>
<dbReference type="PIRSF" id="PIRSF000103">
    <property type="entry name" value="HIBADH"/>
    <property type="match status" value="1"/>
</dbReference>
<dbReference type="Proteomes" id="UP000327000">
    <property type="component" value="Unassembled WGS sequence"/>
</dbReference>
<keyword evidence="2" id="KW-0560">Oxidoreductase</keyword>
<dbReference type="PANTHER" id="PTHR43580">
    <property type="entry name" value="OXIDOREDUCTASE GLYR1-RELATED"/>
    <property type="match status" value="1"/>
</dbReference>
<keyword evidence="6" id="KW-1185">Reference proteome</keyword>
<dbReference type="Gene3D" id="3.40.50.720">
    <property type="entry name" value="NAD(P)-binding Rossmann-like Domain"/>
    <property type="match status" value="1"/>
</dbReference>
<dbReference type="InterPro" id="IPR048666">
    <property type="entry name" value="RedAm-like_C"/>
</dbReference>
<dbReference type="GO" id="GO:0050661">
    <property type="term" value="F:NADP binding"/>
    <property type="evidence" value="ECO:0007669"/>
    <property type="project" value="InterPro"/>
</dbReference>
<organism evidence="5 6">
    <name type="scientific">Streptomyces mobaraensis</name>
    <name type="common">Streptoverticillium mobaraense</name>
    <dbReference type="NCBI Taxonomy" id="35621"/>
    <lineage>
        <taxon>Bacteria</taxon>
        <taxon>Bacillati</taxon>
        <taxon>Actinomycetota</taxon>
        <taxon>Actinomycetes</taxon>
        <taxon>Kitasatosporales</taxon>
        <taxon>Streptomycetaceae</taxon>
        <taxon>Streptomyces</taxon>
    </lineage>
</organism>
<comment type="similarity">
    <text evidence="1">Belongs to the HIBADH-related family.</text>
</comment>
<dbReference type="InterPro" id="IPR036291">
    <property type="entry name" value="NAD(P)-bd_dom_sf"/>
</dbReference>
<dbReference type="InterPro" id="IPR013328">
    <property type="entry name" value="6PGD_dom2"/>
</dbReference>
<dbReference type="PANTHER" id="PTHR43580:SF2">
    <property type="entry name" value="CYTOKINE-LIKE NUCLEAR FACTOR N-PAC"/>
    <property type="match status" value="1"/>
</dbReference>
<evidence type="ECO:0000313" key="5">
    <source>
        <dbReference type="EMBL" id="KAB7851230.1"/>
    </source>
</evidence>
<accession>A0A5N5WE65</accession>
<comment type="caution">
    <text evidence="5">The sequence shown here is derived from an EMBL/GenBank/DDBJ whole genome shotgun (WGS) entry which is preliminary data.</text>
</comment>
<evidence type="ECO:0000259" key="4">
    <source>
        <dbReference type="Pfam" id="PF21761"/>
    </source>
</evidence>
<evidence type="ECO:0000256" key="2">
    <source>
        <dbReference type="ARBA" id="ARBA00023002"/>
    </source>
</evidence>
<dbReference type="GO" id="GO:0016491">
    <property type="term" value="F:oxidoreductase activity"/>
    <property type="evidence" value="ECO:0007669"/>
    <property type="project" value="UniProtKB-KW"/>
</dbReference>
<dbReference type="InterPro" id="IPR006115">
    <property type="entry name" value="6PGDH_NADP-bd"/>
</dbReference>
<name>A0A5N5WE65_STRMB</name>
<sequence>MSNTPVTVLGLGAMGKALATAFLTNGHPTTVWNRTPEKADALVALGAVRADDVVAAASASELVIACIWDYASVMETLEPAADALKGRTLVNLTNGTPDQARRMAAWADKHGITYLDGGIMAVPPGIGTEQAFIVYSGAREAFDTCLPVLERLGAARFVGTDPGLAALYDVSLLSGMYGQFMGVMHALAMTSSAGVPAAEFVPLLTSWLEAMATGIPRFAEQIETGDHSQHVVSNLAMQTAGFDNLIGAAEEQGVRPVFFTALQDLMVRRTAEGYGADDLTSVVELMMTRK</sequence>